<protein>
    <recommendedName>
        <fullName evidence="4">DUF676 domain-containing protein</fullName>
    </recommendedName>
</protein>
<name>S8AXL8_PENO1</name>
<dbReference type="GO" id="GO:0017000">
    <property type="term" value="P:antibiotic biosynthetic process"/>
    <property type="evidence" value="ECO:0007669"/>
    <property type="project" value="UniProtKB-ARBA"/>
</dbReference>
<organism evidence="2 3">
    <name type="scientific">Penicillium oxalicum (strain 114-2 / CGMCC 5302)</name>
    <name type="common">Penicillium decumbens</name>
    <dbReference type="NCBI Taxonomy" id="933388"/>
    <lineage>
        <taxon>Eukaryota</taxon>
        <taxon>Fungi</taxon>
        <taxon>Dikarya</taxon>
        <taxon>Ascomycota</taxon>
        <taxon>Pezizomycotina</taxon>
        <taxon>Eurotiomycetes</taxon>
        <taxon>Eurotiomycetidae</taxon>
        <taxon>Eurotiales</taxon>
        <taxon>Aspergillaceae</taxon>
        <taxon>Penicillium</taxon>
    </lineage>
</organism>
<proteinExistence type="predicted"/>
<accession>S8AXL8</accession>
<dbReference type="PANTHER" id="PTHR42044">
    <property type="entry name" value="DUF676 DOMAIN-CONTAINING PROTEIN-RELATED"/>
    <property type="match status" value="1"/>
</dbReference>
<sequence>MAVKFYGSQISTETVAPLSYTGSPWRLFVFDSLLFLRWSPYLINIVLPLWPCPSHGLDELYPSLANIYDIILHTILVVAQSFFLISLPFLIIVPFFSYIIYIGLFLALNTSVCKLLNGKIPEDGLKSTEDDHSEAWRRHDDESWIFLNGVAVGKHWLQSNIDRISRTFHRPVVGVHNRTNGIIFDVIQCLIQRTLLYSNSNIRQCYVLIKKAPYEPGIKKVVLILHSQGGIEGGMILDWLYDEVPHDLLKQLEVYTFGNAANHFNNPCRVHIPSVGAGAGAGAGSKPTPSRLKTRNKRAVGHIEHYANSKDFVSRWGVLHFMRKVTEDPLENRFMGRVFERLGRGHQLNQHYLDNMFPLDPTGRFVRGLLDGDFMEMDARLGGGKEAREGLDLALDATSGSIEPEARIPTNSRSSVRTESPRGNSRISEVDEVAETNGVPLKVKNLSRLWAYCNGDSPASML</sequence>
<dbReference type="STRING" id="933388.S8AXL8"/>
<dbReference type="GO" id="GO:0072330">
    <property type="term" value="P:monocarboxylic acid biosynthetic process"/>
    <property type="evidence" value="ECO:0007669"/>
    <property type="project" value="UniProtKB-ARBA"/>
</dbReference>
<keyword evidence="3" id="KW-1185">Reference proteome</keyword>
<dbReference type="EMBL" id="KB644413">
    <property type="protein sequence ID" value="EPS31098.1"/>
    <property type="molecule type" value="Genomic_DNA"/>
</dbReference>
<reference evidence="2 3" key="1">
    <citation type="journal article" date="2013" name="PLoS ONE">
        <title>Genomic and secretomic analyses reveal unique features of the lignocellulolytic enzyme system of Penicillium decumbens.</title>
        <authorList>
            <person name="Liu G."/>
            <person name="Zhang L."/>
            <person name="Wei X."/>
            <person name="Zou G."/>
            <person name="Qin Y."/>
            <person name="Ma L."/>
            <person name="Li J."/>
            <person name="Zheng H."/>
            <person name="Wang S."/>
            <person name="Wang C."/>
            <person name="Xun L."/>
            <person name="Zhao G.-P."/>
            <person name="Zhou Z."/>
            <person name="Qu Y."/>
        </authorList>
    </citation>
    <scope>NUCLEOTIDE SEQUENCE [LARGE SCALE GENOMIC DNA]</scope>
    <source>
        <strain evidence="3">114-2 / CGMCC 5302</strain>
    </source>
</reference>
<evidence type="ECO:0000256" key="1">
    <source>
        <dbReference type="SAM" id="MobiDB-lite"/>
    </source>
</evidence>
<dbReference type="PANTHER" id="PTHR42044:SF2">
    <property type="entry name" value="DUF676 DOMAIN-CONTAINING PROTEIN"/>
    <property type="match status" value="1"/>
</dbReference>
<dbReference type="PhylomeDB" id="S8AXL8"/>
<gene>
    <name evidence="2" type="ORF">PDE_06053</name>
</gene>
<evidence type="ECO:0000313" key="2">
    <source>
        <dbReference type="EMBL" id="EPS31098.1"/>
    </source>
</evidence>
<dbReference type="HOGENOM" id="CLU_023866_2_0_1"/>
<dbReference type="SUPFAM" id="SSF53474">
    <property type="entry name" value="alpha/beta-Hydrolases"/>
    <property type="match status" value="1"/>
</dbReference>
<evidence type="ECO:0000313" key="3">
    <source>
        <dbReference type="Proteomes" id="UP000019376"/>
    </source>
</evidence>
<dbReference type="Proteomes" id="UP000019376">
    <property type="component" value="Unassembled WGS sequence"/>
</dbReference>
<dbReference type="OrthoDB" id="202545at2759"/>
<dbReference type="AlphaFoldDB" id="S8AXL8"/>
<dbReference type="eggNOG" id="ENOG502RYMG">
    <property type="taxonomic scope" value="Eukaryota"/>
</dbReference>
<feature type="compositionally biased region" description="Polar residues" evidence="1">
    <location>
        <begin position="409"/>
        <end position="427"/>
    </location>
</feature>
<dbReference type="InterPro" id="IPR029058">
    <property type="entry name" value="AB_hydrolase_fold"/>
</dbReference>
<evidence type="ECO:0008006" key="4">
    <source>
        <dbReference type="Google" id="ProtNLM"/>
    </source>
</evidence>
<feature type="region of interest" description="Disordered" evidence="1">
    <location>
        <begin position="400"/>
        <end position="431"/>
    </location>
</feature>